<gene>
    <name evidence="4" type="ORF">BFG52_02635</name>
</gene>
<dbReference type="AlphaFoldDB" id="A0A1B2LWM5"/>
<keyword evidence="5" id="KW-1185">Reference proteome</keyword>
<dbReference type="RefSeq" id="WP_067552267.1">
    <property type="nucleotide sequence ID" value="NZ_CP016895.1"/>
</dbReference>
<protein>
    <recommendedName>
        <fullName evidence="3">SWIM-type domain-containing protein</fullName>
    </recommendedName>
</protein>
<evidence type="ECO:0000259" key="3">
    <source>
        <dbReference type="PROSITE" id="PS50966"/>
    </source>
</evidence>
<accession>A0A1B2LWM5</accession>
<organism evidence="4 5">
    <name type="scientific">Acinetobacter larvae</name>
    <dbReference type="NCBI Taxonomy" id="1789224"/>
    <lineage>
        <taxon>Bacteria</taxon>
        <taxon>Pseudomonadati</taxon>
        <taxon>Pseudomonadota</taxon>
        <taxon>Gammaproteobacteria</taxon>
        <taxon>Moraxellales</taxon>
        <taxon>Moraxellaceae</taxon>
        <taxon>Acinetobacter</taxon>
    </lineage>
</organism>
<reference evidence="4 5" key="1">
    <citation type="submission" date="2016-08" db="EMBL/GenBank/DDBJ databases">
        <authorList>
            <person name="Seilhamer J.J."/>
        </authorList>
    </citation>
    <scope>NUCLEOTIDE SEQUENCE [LARGE SCALE GENOMIC DNA]</scope>
    <source>
        <strain evidence="4 5">BRTC-1</strain>
    </source>
</reference>
<name>A0A1B2LWM5_9GAMM</name>
<evidence type="ECO:0000313" key="5">
    <source>
        <dbReference type="Proteomes" id="UP000093391"/>
    </source>
</evidence>
<keyword evidence="1" id="KW-0862">Zinc</keyword>
<dbReference type="KEGG" id="ala:BFG52_02635"/>
<feature type="region of interest" description="Disordered" evidence="2">
    <location>
        <begin position="94"/>
        <end position="129"/>
    </location>
</feature>
<dbReference type="GO" id="GO:0008270">
    <property type="term" value="F:zinc ion binding"/>
    <property type="evidence" value="ECO:0007669"/>
    <property type="project" value="UniProtKB-KW"/>
</dbReference>
<dbReference type="Proteomes" id="UP000093391">
    <property type="component" value="Chromosome"/>
</dbReference>
<evidence type="ECO:0000256" key="2">
    <source>
        <dbReference type="SAM" id="MobiDB-lite"/>
    </source>
</evidence>
<dbReference type="PROSITE" id="PS50966">
    <property type="entry name" value="ZF_SWIM"/>
    <property type="match status" value="1"/>
</dbReference>
<proteinExistence type="predicted"/>
<evidence type="ECO:0000313" key="4">
    <source>
        <dbReference type="EMBL" id="AOA57362.1"/>
    </source>
</evidence>
<keyword evidence="1" id="KW-0863">Zinc-finger</keyword>
<evidence type="ECO:0000256" key="1">
    <source>
        <dbReference type="PROSITE-ProRule" id="PRU00325"/>
    </source>
</evidence>
<dbReference type="EMBL" id="CP016895">
    <property type="protein sequence ID" value="AOA57362.1"/>
    <property type="molecule type" value="Genomic_DNA"/>
</dbReference>
<dbReference type="OrthoDB" id="242553at2"/>
<feature type="domain" description="SWIM-type" evidence="3">
    <location>
        <begin position="45"/>
        <end position="83"/>
    </location>
</feature>
<dbReference type="InterPro" id="IPR007527">
    <property type="entry name" value="Znf_SWIM"/>
</dbReference>
<dbReference type="STRING" id="1789224.BFG52_02635"/>
<keyword evidence="1" id="KW-0479">Metal-binding</keyword>
<sequence>MSWIIYQQYDDDSLSLYSNAGLVRRAKKSLDAVQLDNQSATELHFKVESQQVRLTPQGIAAAQCDCSATQCCKHILAAIVWLQQSEFFHSHTAAVQPTPNPKADAPLAPSTPSTNTNTDSAAEHPPTASAAVDNTAEQATLAKALALSVSHSLKQVNKAQRRLAYQFFLEWQQHPEQCQIDLDADKICFRLSLSAQPVLLFPLLGLNGMLSDIDDKQQAAVHLACLAILFERHAANTWQWPDELSAPNHSTAPSLSAEDLHFIVELQQMCRQFIAQGLSHLATEAVLALHILNMQARAQKLPRLASQLRQLHGMMRQFQAHDVQVDEQLIFDRLAQLYAYLAALTAAAQQPERLNTLRGQLQRDYQQQSYAHLIPLGCEWWQYDSGAHGLSLCFWDVDGKNMLEVTQARANHLDSSFDQNSAAQSGIWGSSLDYLLQHQLSLSHAQLAADHRLSASDKTRFLQKEPFSTLSPKDFAHHAIGITDWQQLQQLIQPTSSIHQNPNHYILLRHQEIRPAELNEVEQYFECRVIDQHGMGLKLILPLDTAYKQRIQRLNQLIQYEKPIASLVRVQYTHGQIRLIPCSLILQKKKGLDIFSLDYHRPPRPPKGNVFELIAGRIEKLLQQKRQWQHGAKATPLQHLIQQCQSLLEFYANTGRAQCDANDRQALLGYAQHFESLGLSMVAKTLRMIDQQDFRHLLLQWRHLLLQLQGLQYQLDIEKPAA</sequence>
<feature type="compositionally biased region" description="Low complexity" evidence="2">
    <location>
        <begin position="105"/>
        <end position="120"/>
    </location>
</feature>